<evidence type="ECO:0000313" key="3">
    <source>
        <dbReference type="EMBL" id="MBE9070008.1"/>
    </source>
</evidence>
<dbReference type="RefSeq" id="WP_193995890.1">
    <property type="nucleotide sequence ID" value="NZ_JADEXP010000357.1"/>
</dbReference>
<dbReference type="Proteomes" id="UP000615026">
    <property type="component" value="Unassembled WGS sequence"/>
</dbReference>
<feature type="transmembrane region" description="Helical" evidence="2">
    <location>
        <begin position="58"/>
        <end position="78"/>
    </location>
</feature>
<reference evidence="3" key="1">
    <citation type="submission" date="2020-10" db="EMBL/GenBank/DDBJ databases">
        <authorList>
            <person name="Castelo-Branco R."/>
            <person name="Eusebio N."/>
            <person name="Adriana R."/>
            <person name="Vieira A."/>
            <person name="Brugerolle De Fraissinette N."/>
            <person name="Rezende De Castro R."/>
            <person name="Schneider M.P."/>
            <person name="Vasconcelos V."/>
            <person name="Leao P.N."/>
        </authorList>
    </citation>
    <scope>NUCLEOTIDE SEQUENCE</scope>
    <source>
        <strain evidence="3">LEGE 11479</strain>
    </source>
</reference>
<evidence type="ECO:0000256" key="1">
    <source>
        <dbReference type="SAM" id="MobiDB-lite"/>
    </source>
</evidence>
<proteinExistence type="predicted"/>
<evidence type="ECO:0000313" key="4">
    <source>
        <dbReference type="Proteomes" id="UP000615026"/>
    </source>
</evidence>
<keyword evidence="2" id="KW-0472">Membrane</keyword>
<organism evidence="3 4">
    <name type="scientific">Leptolyngbya cf. ectocarpi LEGE 11479</name>
    <dbReference type="NCBI Taxonomy" id="1828722"/>
    <lineage>
        <taxon>Bacteria</taxon>
        <taxon>Bacillati</taxon>
        <taxon>Cyanobacteriota</taxon>
        <taxon>Cyanophyceae</taxon>
        <taxon>Leptolyngbyales</taxon>
        <taxon>Leptolyngbyaceae</taxon>
        <taxon>Leptolyngbya group</taxon>
        <taxon>Leptolyngbya</taxon>
    </lineage>
</organism>
<evidence type="ECO:0000256" key="2">
    <source>
        <dbReference type="SAM" id="Phobius"/>
    </source>
</evidence>
<evidence type="ECO:0008006" key="5">
    <source>
        <dbReference type="Google" id="ProtNLM"/>
    </source>
</evidence>
<protein>
    <recommendedName>
        <fullName evidence="5">DUF3040 domain-containing protein</fullName>
    </recommendedName>
</protein>
<feature type="transmembrane region" description="Helical" evidence="2">
    <location>
        <begin position="84"/>
        <end position="103"/>
    </location>
</feature>
<keyword evidence="4" id="KW-1185">Reference proteome</keyword>
<keyword evidence="2" id="KW-1133">Transmembrane helix</keyword>
<accession>A0A928ZZ27</accession>
<name>A0A928ZZ27_LEPEC</name>
<gene>
    <name evidence="3" type="ORF">IQ260_25535</name>
</gene>
<comment type="caution">
    <text evidence="3">The sequence shown here is derived from an EMBL/GenBank/DDBJ whole genome shotgun (WGS) entry which is preliminary data.</text>
</comment>
<feature type="region of interest" description="Disordered" evidence="1">
    <location>
        <begin position="32"/>
        <end position="55"/>
    </location>
</feature>
<keyword evidence="2" id="KW-0812">Transmembrane</keyword>
<sequence>MNPERQSKEEELQRWEAALKEREVKVRMRELESEIEQSNPAQPTARHKKHKAGPNRSWFGRLPKVVQFGLLVVGVMIGIRVASWFAGVLILFAIGWVGYKLFIERDRNPR</sequence>
<dbReference type="EMBL" id="JADEXP010000357">
    <property type="protein sequence ID" value="MBE9070008.1"/>
    <property type="molecule type" value="Genomic_DNA"/>
</dbReference>
<dbReference type="AlphaFoldDB" id="A0A928ZZ27"/>